<evidence type="ECO:0000313" key="2">
    <source>
        <dbReference type="Proteomes" id="UP000470186"/>
    </source>
</evidence>
<reference evidence="1 2" key="1">
    <citation type="submission" date="2019-10" db="EMBL/GenBank/DDBJ databases">
        <title>Evaluation of single-gene subtyping targets for Pseudomonas.</title>
        <authorList>
            <person name="Reichler S.J."/>
            <person name="Orsi R.H."/>
            <person name="Wiedmann M."/>
            <person name="Martin N.H."/>
            <person name="Murphy S.I."/>
        </authorList>
    </citation>
    <scope>NUCLEOTIDE SEQUENCE [LARGE SCALE GENOMIC DNA]</scope>
    <source>
        <strain evidence="1 2">FSL R10-2107</strain>
    </source>
</reference>
<dbReference type="RefSeq" id="WP_153351597.1">
    <property type="nucleotide sequence ID" value="NZ_WIVX01000124.1"/>
</dbReference>
<organism evidence="1 2">
    <name type="scientific">Pseudomonas helleri</name>
    <dbReference type="NCBI Taxonomy" id="1608996"/>
    <lineage>
        <taxon>Bacteria</taxon>
        <taxon>Pseudomonadati</taxon>
        <taxon>Pseudomonadota</taxon>
        <taxon>Gammaproteobacteria</taxon>
        <taxon>Pseudomonadales</taxon>
        <taxon>Pseudomonadaceae</taxon>
        <taxon>Pseudomonas</taxon>
    </lineage>
</organism>
<name>A0A7X1YAR0_9PSED</name>
<sequence length="231" mass="26222">MHPLSKPKIDLSGQRFGRLMVVSYSTSGDSRKAWSCVCDCGVYVEIRGVNLRSGKTKSCGCFKRDRMADGIGKTHGMYGSRENKSWSTMIERCQNPKAKSYADYGGRGITVCERWRSFERFFEDMGPRPLGMTLDRKDNTLGYSPENCRWSTVSEQQNNRRNSRRYHFEGRAFTALELSDITGISYHALRKQLSNLDGDVMKAITKFQACDSVVFKLLVDGYEKALRSKAA</sequence>
<comment type="caution">
    <text evidence="1">The sequence shown here is derived from an EMBL/GenBank/DDBJ whole genome shotgun (WGS) entry which is preliminary data.</text>
</comment>
<dbReference type="EMBL" id="WIVX01000124">
    <property type="protein sequence ID" value="MQU33719.1"/>
    <property type="molecule type" value="Genomic_DNA"/>
</dbReference>
<proteinExistence type="predicted"/>
<dbReference type="AlphaFoldDB" id="A0A7X1YAR0"/>
<evidence type="ECO:0000313" key="1">
    <source>
        <dbReference type="EMBL" id="MQU33719.1"/>
    </source>
</evidence>
<gene>
    <name evidence="1" type="ORF">GHO30_20430</name>
</gene>
<protein>
    <recommendedName>
        <fullName evidence="3">AP2 domain-containing protein</fullName>
    </recommendedName>
</protein>
<evidence type="ECO:0008006" key="3">
    <source>
        <dbReference type="Google" id="ProtNLM"/>
    </source>
</evidence>
<accession>A0A7X1YAR0</accession>
<dbReference type="Proteomes" id="UP000470186">
    <property type="component" value="Unassembled WGS sequence"/>
</dbReference>
<keyword evidence="2" id="KW-1185">Reference proteome</keyword>